<dbReference type="Pfam" id="PF00873">
    <property type="entry name" value="ACR_tran"/>
    <property type="match status" value="1"/>
</dbReference>
<dbReference type="EMBL" id="AP014546">
    <property type="protein sequence ID" value="BBB30806.1"/>
    <property type="molecule type" value="Genomic_DNA"/>
</dbReference>
<sequence>MIRYFAGHPTAANILMVVIILLGLVALPQLNKETFPEIKLNKVSVTVAYPGASPADVEEGLCNRLEDATDGLSFLDEQMCEARDSLATLTLEMQEAGDIKQFVDDVNAAIDGINDFPDKAEDPVVKELGRTEAVLSIAVTANNTMPELKALAEYYRNRLLALPEIPIVTVTDFSEHELSVRVKPDAMRQYQLSIQDVANLISAQAVDLPAGVLEGSQNSYQIRVENTRRTVTELEDLVILDNDKGGQITLGDIATIQDDFAVEEQRTELNGIPAALIQISKNKTDDTLRIYNAAKKFIDQENARLPEGTSLIITQDSASIVQDRLSLLMKNGWQGLLLATLALFMFFSWRYTFWVALGLPISFLGGLVIMSTLGVSINMISMVALLMAIGILMDDAIVLSESIDHEYRKGKSPFQASIDGVKKVARGVFSSFVTSAMLFGSLLFLKGDMGQVLGVLPVVLLAVLSISLIEAFLILPHHLQHSLAHHSERQPSQWRNRFEAKFEKLRARVGTMADTAIRYRYLTVGFAIVMLIISISLIISGTLKFKGFPDIEGNRLEVRVLMPQGTPFSRTQEVVSILTQSLNKTLQQLPAETEGKLVKNTAILYSRNDDAHESGAHLATISLDLLDAEKRNTSLVELKRRWRELTPQIRDAISIQFKEPKFGPSGQAISIRLQGNNLDTLYTASWELQNWLKGYSGTSNIMSDIRPGKTEFKVQLQAGAISSGIDVQGLSSQLRAAYQGVKVSDIYRGSEAYEINVMLDSQPENALNDFENITLFSKNGVDIPLKSIADIEEGRQYSRIVRINHQRTVTVSGDVNTQIANTNEIIGHTRNEFLPQLKARYPDLVFSLEGEVKNDSETSGSVLTGFILGIAGVYLLLSLQFANFKEPIIVLLNIPLALIGVIWGHFLMGLDLSLPSMIGFVSLAGVVVNDSILLVEFVKARSMEGMNLHDAAGQAVRDRFRAIFLTSITTVAGMIPLLSETSLQAQVLVPLVASVVFGMLSATLLLLLVLPASYAILEDLGFTELDSVGDDKPTLAIPA</sequence>
<accession>A0A7R6PMB0</accession>
<feature type="transmembrane region" description="Helical" evidence="1">
    <location>
        <begin position="888"/>
        <end position="906"/>
    </location>
</feature>
<name>A0A7R6PMB0_9GAMM</name>
<feature type="transmembrane region" description="Helical" evidence="1">
    <location>
        <begin position="332"/>
        <end position="349"/>
    </location>
</feature>
<feature type="transmembrane region" description="Helical" evidence="1">
    <location>
        <begin position="383"/>
        <end position="403"/>
    </location>
</feature>
<dbReference type="SUPFAM" id="SSF82714">
    <property type="entry name" value="Multidrug efflux transporter AcrB TolC docking domain, DN and DC subdomains"/>
    <property type="match status" value="2"/>
</dbReference>
<evidence type="ECO:0000313" key="2">
    <source>
        <dbReference type="EMBL" id="BBB30806.1"/>
    </source>
</evidence>
<dbReference type="KEGG" id="njp:NEJAP_2866"/>
<dbReference type="Gene3D" id="3.30.70.1430">
    <property type="entry name" value="Multidrug efflux transporter AcrB pore domain"/>
    <property type="match status" value="2"/>
</dbReference>
<proteinExistence type="predicted"/>
<dbReference type="SUPFAM" id="SSF82693">
    <property type="entry name" value="Multidrug efflux transporter AcrB pore domain, PN1, PN2, PC1 and PC2 subdomains"/>
    <property type="match status" value="2"/>
</dbReference>
<dbReference type="AlphaFoldDB" id="A0A7R6PMB0"/>
<feature type="transmembrane region" description="Helical" evidence="1">
    <location>
        <begin position="959"/>
        <end position="979"/>
    </location>
</feature>
<dbReference type="PANTHER" id="PTHR32063">
    <property type="match status" value="1"/>
</dbReference>
<protein>
    <submittedName>
        <fullName evidence="2">RND family efflux transporter integral membrane protein</fullName>
    </submittedName>
</protein>
<dbReference type="GO" id="GO:0005886">
    <property type="term" value="C:plasma membrane"/>
    <property type="evidence" value="ECO:0007669"/>
    <property type="project" value="TreeGrafter"/>
</dbReference>
<feature type="transmembrane region" description="Helical" evidence="1">
    <location>
        <begin position="918"/>
        <end position="938"/>
    </location>
</feature>
<dbReference type="Gene3D" id="3.30.2090.10">
    <property type="entry name" value="Multidrug efflux transporter AcrB TolC docking domain, DN and DC subdomains"/>
    <property type="match status" value="2"/>
</dbReference>
<dbReference type="Gene3D" id="1.20.1640.10">
    <property type="entry name" value="Multidrug efflux transporter AcrB transmembrane domain"/>
    <property type="match status" value="2"/>
</dbReference>
<feature type="transmembrane region" description="Helical" evidence="1">
    <location>
        <begin position="991"/>
        <end position="1017"/>
    </location>
</feature>
<feature type="transmembrane region" description="Helical" evidence="1">
    <location>
        <begin position="521"/>
        <end position="539"/>
    </location>
</feature>
<dbReference type="Gene3D" id="3.30.70.1320">
    <property type="entry name" value="Multidrug efflux transporter AcrB pore domain like"/>
    <property type="match status" value="1"/>
</dbReference>
<dbReference type="InterPro" id="IPR027463">
    <property type="entry name" value="AcrB_DN_DC_subdom"/>
</dbReference>
<dbReference type="InterPro" id="IPR001036">
    <property type="entry name" value="Acrflvin-R"/>
</dbReference>
<dbReference type="GO" id="GO:0042910">
    <property type="term" value="F:xenobiotic transmembrane transporter activity"/>
    <property type="evidence" value="ECO:0007669"/>
    <property type="project" value="TreeGrafter"/>
</dbReference>
<dbReference type="SUPFAM" id="SSF82866">
    <property type="entry name" value="Multidrug efflux transporter AcrB transmembrane domain"/>
    <property type="match status" value="2"/>
</dbReference>
<keyword evidence="1" id="KW-1133">Transmembrane helix</keyword>
<feature type="transmembrane region" description="Helical" evidence="1">
    <location>
        <begin position="356"/>
        <end position="377"/>
    </location>
</feature>
<dbReference type="RefSeq" id="WP_201347966.1">
    <property type="nucleotide sequence ID" value="NZ_AP014546.1"/>
</dbReference>
<gene>
    <name evidence="2" type="ORF">NEJAP_2866</name>
</gene>
<keyword evidence="1" id="KW-0472">Membrane</keyword>
<evidence type="ECO:0000313" key="3">
    <source>
        <dbReference type="Proteomes" id="UP000595332"/>
    </source>
</evidence>
<dbReference type="PANTHER" id="PTHR32063:SF33">
    <property type="entry name" value="RND SUPERFAMILY EFFLUX PUMP PERMEASE COMPONENT"/>
    <property type="match status" value="1"/>
</dbReference>
<organism evidence="2 3">
    <name type="scientific">Neptunomonas japonica JAMM 1380</name>
    <dbReference type="NCBI Taxonomy" id="1441457"/>
    <lineage>
        <taxon>Bacteria</taxon>
        <taxon>Pseudomonadati</taxon>
        <taxon>Pseudomonadota</taxon>
        <taxon>Gammaproteobacteria</taxon>
        <taxon>Oceanospirillales</taxon>
        <taxon>Oceanospirillaceae</taxon>
        <taxon>Neptunomonas</taxon>
    </lineage>
</organism>
<dbReference type="Proteomes" id="UP000595332">
    <property type="component" value="Chromosome"/>
</dbReference>
<dbReference type="Gene3D" id="3.30.70.1440">
    <property type="entry name" value="Multidrug efflux transporter AcrB pore domain"/>
    <property type="match status" value="1"/>
</dbReference>
<keyword evidence="3" id="KW-1185">Reference proteome</keyword>
<feature type="transmembrane region" description="Helical" evidence="1">
    <location>
        <begin position="862"/>
        <end position="881"/>
    </location>
</feature>
<feature type="transmembrane region" description="Helical" evidence="1">
    <location>
        <begin position="424"/>
        <end position="445"/>
    </location>
</feature>
<feature type="transmembrane region" description="Helical" evidence="1">
    <location>
        <begin position="12"/>
        <end position="30"/>
    </location>
</feature>
<evidence type="ECO:0000256" key="1">
    <source>
        <dbReference type="SAM" id="Phobius"/>
    </source>
</evidence>
<reference evidence="2 3" key="1">
    <citation type="journal article" date="2008" name="Int. J. Syst. Evol. Microbiol.">
        <title>Neptunomonas japonica sp. nov., an Osedax japonicus symbiont-like bacterium isolated from sediment adjacent to sperm whale carcasses off Kagoshima, Japan.</title>
        <authorList>
            <person name="Miyazaki M."/>
            <person name="Nogi Y."/>
            <person name="Fujiwara Y."/>
            <person name="Kawato M."/>
            <person name="Kubokawa K."/>
            <person name="Horikoshi K."/>
        </authorList>
    </citation>
    <scope>NUCLEOTIDE SEQUENCE [LARGE SCALE GENOMIC DNA]</scope>
    <source>
        <strain evidence="2 3">JAMM 1380</strain>
    </source>
</reference>
<keyword evidence="1" id="KW-0812">Transmembrane</keyword>
<dbReference type="PRINTS" id="PR00702">
    <property type="entry name" value="ACRIFLAVINRP"/>
</dbReference>
<feature type="transmembrane region" description="Helical" evidence="1">
    <location>
        <begin position="451"/>
        <end position="475"/>
    </location>
</feature>